<evidence type="ECO:0000313" key="1">
    <source>
        <dbReference type="EMBL" id="JAD37442.1"/>
    </source>
</evidence>
<reference evidence="1" key="1">
    <citation type="submission" date="2014-09" db="EMBL/GenBank/DDBJ databases">
        <authorList>
            <person name="Magalhaes I.L.F."/>
            <person name="Oliveira U."/>
            <person name="Santos F.R."/>
            <person name="Vidigal T.H.D.A."/>
            <person name="Brescovit A.D."/>
            <person name="Santos A.J."/>
        </authorList>
    </citation>
    <scope>NUCLEOTIDE SEQUENCE</scope>
    <source>
        <tissue evidence="1">Shoot tissue taken approximately 20 cm above the soil surface</tissue>
    </source>
</reference>
<name>A0A0A8ZRI6_ARUDO</name>
<dbReference type="AlphaFoldDB" id="A0A0A8ZRI6"/>
<reference evidence="1" key="2">
    <citation type="journal article" date="2015" name="Data Brief">
        <title>Shoot transcriptome of the giant reed, Arundo donax.</title>
        <authorList>
            <person name="Barrero R.A."/>
            <person name="Guerrero F.D."/>
            <person name="Moolhuijzen P."/>
            <person name="Goolsby J.A."/>
            <person name="Tidwell J."/>
            <person name="Bellgard S.E."/>
            <person name="Bellgard M.I."/>
        </authorList>
    </citation>
    <scope>NUCLEOTIDE SEQUENCE</scope>
    <source>
        <tissue evidence="1">Shoot tissue taken approximately 20 cm above the soil surface</tissue>
    </source>
</reference>
<proteinExistence type="predicted"/>
<dbReference type="EMBL" id="GBRH01260453">
    <property type="protein sequence ID" value="JAD37442.1"/>
    <property type="molecule type" value="Transcribed_RNA"/>
</dbReference>
<accession>A0A0A8ZRI6</accession>
<organism evidence="1">
    <name type="scientific">Arundo donax</name>
    <name type="common">Giant reed</name>
    <name type="synonym">Donax arundinaceus</name>
    <dbReference type="NCBI Taxonomy" id="35708"/>
    <lineage>
        <taxon>Eukaryota</taxon>
        <taxon>Viridiplantae</taxon>
        <taxon>Streptophyta</taxon>
        <taxon>Embryophyta</taxon>
        <taxon>Tracheophyta</taxon>
        <taxon>Spermatophyta</taxon>
        <taxon>Magnoliopsida</taxon>
        <taxon>Liliopsida</taxon>
        <taxon>Poales</taxon>
        <taxon>Poaceae</taxon>
        <taxon>PACMAD clade</taxon>
        <taxon>Arundinoideae</taxon>
        <taxon>Arundineae</taxon>
        <taxon>Arundo</taxon>
    </lineage>
</organism>
<sequence>MASQLWLHCIENDDTNWISLEYFAVDLCSVSGLSKCFISSIFL</sequence>
<protein>
    <submittedName>
        <fullName evidence="1">Uncharacterized protein</fullName>
    </submittedName>
</protein>